<name>S8BEH5_DACHA</name>
<dbReference type="Proteomes" id="UP000015100">
    <property type="component" value="Unassembled WGS sequence"/>
</dbReference>
<keyword evidence="3" id="KW-1185">Reference proteome</keyword>
<dbReference type="AlphaFoldDB" id="S8BEH5"/>
<comment type="caution">
    <text evidence="2">The sequence shown here is derived from an EMBL/GenBank/DDBJ whole genome shotgun (WGS) entry which is preliminary data.</text>
</comment>
<sequence length="686" mass="75965">MSSSSDCECNECYHPECDLNRSFSTVAIRGTNSTPPSESTPPSDNHSPLASSFYQDTTWACAGSAYGPELDIQVGAKNNHNGSEVPAQVAIIRESQYSPPHHQAIAGRTTSKFDPFFTTQKFSNLSFEGVTAKHREDLRLNGSDIPLALIAINHLRLLTGLNGSLGTSRSDNVAPSNVSDGGYYPPELMSGPEFGRPPSAELRFMSPSVARMQGMTELQNARKALDRIASHHQFQPGPVSQATELSKLAGIIDSSAINANRILDLLIRKIQVQNAYTTVHAEIKAELKDITDKINVIDAWVQLVNNQNHRNIPKYISEVALHFLNDGIYRLNPTIERDSQQDTIGDMIDGIWRIKSLAQSFWCHIDTELSKLESVSGYGRGNGQGKSTLSELVAYTAILSRAMDIEETLEPIFFDAQQLKVAINTVQNKVESIITRRMKYPGCIRCFGQDLIQAYNEATGERYNPSCTRKHPFGNAESSHVAFSKHMFFGLLRGRDRNRQWFDLMGLPFVIQLGGQFSSGRQLNTNMSSGNQRSRWNLAHHTRPQQVSTQQGTIQQARQIHHPNIPLPPTMGAPTSLQHGRPISNLQAPLASPNQLITTGRQPEGVLATPNHVSAASTPPNIYSSGRTYETRTPDPAHFIAANPPLLKGTTTHFTRSSPAEIRLLDDSRIFPITHKESQKWSLFRD</sequence>
<protein>
    <submittedName>
        <fullName evidence="2">Uncharacterized protein</fullName>
    </submittedName>
</protein>
<accession>S8BEH5</accession>
<reference evidence="2 3" key="1">
    <citation type="journal article" date="2013" name="PLoS Genet.">
        <title>Genomic mechanisms accounting for the adaptation to parasitism in nematode-trapping fungi.</title>
        <authorList>
            <person name="Meerupati T."/>
            <person name="Andersson K.M."/>
            <person name="Friman E."/>
            <person name="Kumar D."/>
            <person name="Tunlid A."/>
            <person name="Ahren D."/>
        </authorList>
    </citation>
    <scope>NUCLEOTIDE SEQUENCE [LARGE SCALE GENOMIC DNA]</scope>
    <source>
        <strain evidence="2 3">CBS 200.50</strain>
    </source>
</reference>
<feature type="region of interest" description="Disordered" evidence="1">
    <location>
        <begin position="28"/>
        <end position="49"/>
    </location>
</feature>
<proteinExistence type="predicted"/>
<feature type="compositionally biased region" description="Low complexity" evidence="1">
    <location>
        <begin position="33"/>
        <end position="43"/>
    </location>
</feature>
<organism evidence="2 3">
    <name type="scientific">Dactylellina haptotyla (strain CBS 200.50)</name>
    <name type="common">Nematode-trapping fungus</name>
    <name type="synonym">Monacrosporium haptotylum</name>
    <dbReference type="NCBI Taxonomy" id="1284197"/>
    <lineage>
        <taxon>Eukaryota</taxon>
        <taxon>Fungi</taxon>
        <taxon>Dikarya</taxon>
        <taxon>Ascomycota</taxon>
        <taxon>Pezizomycotina</taxon>
        <taxon>Orbiliomycetes</taxon>
        <taxon>Orbiliales</taxon>
        <taxon>Orbiliaceae</taxon>
        <taxon>Dactylellina</taxon>
    </lineage>
</organism>
<evidence type="ECO:0000313" key="2">
    <source>
        <dbReference type="EMBL" id="EPS37668.1"/>
    </source>
</evidence>
<reference evidence="3" key="2">
    <citation type="submission" date="2013-04" db="EMBL/GenBank/DDBJ databases">
        <title>Genomic mechanisms accounting for the adaptation to parasitism in nematode-trapping fungi.</title>
        <authorList>
            <person name="Ahren D.G."/>
        </authorList>
    </citation>
    <scope>NUCLEOTIDE SEQUENCE [LARGE SCALE GENOMIC DNA]</scope>
    <source>
        <strain evidence="3">CBS 200.50</strain>
    </source>
</reference>
<dbReference type="HOGENOM" id="CLU_401146_0_0_1"/>
<gene>
    <name evidence="2" type="ORF">H072_8624</name>
</gene>
<dbReference type="EMBL" id="AQGS01000614">
    <property type="protein sequence ID" value="EPS37668.1"/>
    <property type="molecule type" value="Genomic_DNA"/>
</dbReference>
<evidence type="ECO:0000256" key="1">
    <source>
        <dbReference type="SAM" id="MobiDB-lite"/>
    </source>
</evidence>
<evidence type="ECO:0000313" key="3">
    <source>
        <dbReference type="Proteomes" id="UP000015100"/>
    </source>
</evidence>